<keyword evidence="11" id="KW-0012">Acyltransferase</keyword>
<dbReference type="GO" id="GO:0005886">
    <property type="term" value="C:plasma membrane"/>
    <property type="evidence" value="ECO:0007669"/>
    <property type="project" value="TreeGrafter"/>
</dbReference>
<organism evidence="13">
    <name type="scientific">Wollemia nobilis</name>
    <dbReference type="NCBI Taxonomy" id="56998"/>
    <lineage>
        <taxon>Eukaryota</taxon>
        <taxon>Viridiplantae</taxon>
        <taxon>Streptophyta</taxon>
        <taxon>Embryophyta</taxon>
        <taxon>Tracheophyta</taxon>
        <taxon>Spermatophyta</taxon>
        <taxon>Pinopsida</taxon>
        <taxon>Pinidae</taxon>
        <taxon>Conifers II</taxon>
        <taxon>Araucariales</taxon>
        <taxon>Araucariaceae</taxon>
        <taxon>Wollemia</taxon>
    </lineage>
</organism>
<keyword evidence="12" id="KW-0812">Transmembrane</keyword>
<evidence type="ECO:0000256" key="5">
    <source>
        <dbReference type="ARBA" id="ARBA00022679"/>
    </source>
</evidence>
<keyword evidence="12" id="KW-0472">Membrane</keyword>
<dbReference type="EC" id="3.4.19.13" evidence="11"/>
<dbReference type="InterPro" id="IPR043137">
    <property type="entry name" value="GGT_ssub_C"/>
</dbReference>
<dbReference type="FunFam" id="3.60.20.40:FF:000004">
    <property type="entry name" value="Glutathione hydrolase 1"/>
    <property type="match status" value="1"/>
</dbReference>
<evidence type="ECO:0000256" key="11">
    <source>
        <dbReference type="RuleBase" id="RU368068"/>
    </source>
</evidence>
<dbReference type="PRINTS" id="PR01210">
    <property type="entry name" value="GGTRANSPTASE"/>
</dbReference>
<dbReference type="GO" id="GO:0006751">
    <property type="term" value="P:glutathione catabolic process"/>
    <property type="evidence" value="ECO:0007669"/>
    <property type="project" value="UniProtKB-UniRule"/>
</dbReference>
<dbReference type="EMBL" id="GCHU01008206">
    <property type="protein sequence ID" value="JAG88375.1"/>
    <property type="molecule type" value="Transcribed_RNA"/>
</dbReference>
<keyword evidence="7" id="KW-0325">Glycoprotein</keyword>
<feature type="binding site" evidence="10">
    <location>
        <position position="504"/>
    </location>
    <ligand>
        <name>L-glutamate</name>
        <dbReference type="ChEBI" id="CHEBI:29985"/>
    </ligand>
</feature>
<keyword evidence="5 11" id="KW-0808">Transferase</keyword>
<dbReference type="SUPFAM" id="SSF56235">
    <property type="entry name" value="N-terminal nucleophile aminohydrolases (Ntn hydrolases)"/>
    <property type="match status" value="1"/>
</dbReference>
<dbReference type="GO" id="GO:0103068">
    <property type="term" value="F:leukotriene C4 gamma-glutamyl transferase activity"/>
    <property type="evidence" value="ECO:0007669"/>
    <property type="project" value="UniProtKB-EC"/>
</dbReference>
<keyword evidence="6 11" id="KW-0378">Hydrolase</keyword>
<evidence type="ECO:0000256" key="4">
    <source>
        <dbReference type="ARBA" id="ARBA00009381"/>
    </source>
</evidence>
<dbReference type="Gene3D" id="3.60.20.40">
    <property type="match status" value="1"/>
</dbReference>
<reference evidence="13" key="1">
    <citation type="submission" date="2015-02" db="EMBL/GenBank/DDBJ databases">
        <title>A transcriptome of Wollemia nobilis - a relic of Gondwana.</title>
        <authorList>
            <person name="Chia J.Y."/>
            <person name="Leong Y.S."/>
            <person name="Abdul Karim S."/>
            <person name="Wan Azmi N."/>
            <person name="Hercus R."/>
            <person name="Croft L."/>
        </authorList>
    </citation>
    <scope>NUCLEOTIDE SEQUENCE</scope>
    <source>
        <strain evidence="13">MaeBrown</strain>
        <tissue evidence="13">Leaf</tissue>
    </source>
</reference>
<keyword evidence="12" id="KW-1133">Transmembrane helix</keyword>
<evidence type="ECO:0000256" key="2">
    <source>
        <dbReference type="ARBA" id="ARBA00001089"/>
    </source>
</evidence>
<name>A0A0C9QUN3_9CONI</name>
<dbReference type="MEROPS" id="T03.A01"/>
<comment type="pathway">
    <text evidence="3 11">Sulfur metabolism; glutathione metabolism.</text>
</comment>
<comment type="function">
    <text evidence="11">Cleaves the gamma-glutamyl peptide bond of glutathione and glutathione conjugates.</text>
</comment>
<evidence type="ECO:0000256" key="8">
    <source>
        <dbReference type="ARBA" id="ARBA00047417"/>
    </source>
</evidence>
<comment type="catalytic activity">
    <reaction evidence="8 11">
        <text>an N-terminal (5-L-glutamyl)-[peptide] + an alpha-amino acid = 5-L-glutamyl amino acid + an N-terminal L-alpha-aminoacyl-[peptide]</text>
        <dbReference type="Rhea" id="RHEA:23904"/>
        <dbReference type="Rhea" id="RHEA-COMP:9780"/>
        <dbReference type="Rhea" id="RHEA-COMP:9795"/>
        <dbReference type="ChEBI" id="CHEBI:77644"/>
        <dbReference type="ChEBI" id="CHEBI:78597"/>
        <dbReference type="ChEBI" id="CHEBI:78599"/>
        <dbReference type="ChEBI" id="CHEBI:78608"/>
        <dbReference type="EC" id="2.3.2.2"/>
    </reaction>
</comment>
<comment type="catalytic activity">
    <reaction evidence="1 11">
        <text>an S-substituted glutathione + H2O = an S-substituted L-cysteinylglycine + L-glutamate</text>
        <dbReference type="Rhea" id="RHEA:59468"/>
        <dbReference type="ChEBI" id="CHEBI:15377"/>
        <dbReference type="ChEBI" id="CHEBI:29985"/>
        <dbReference type="ChEBI" id="CHEBI:90779"/>
        <dbReference type="ChEBI" id="CHEBI:143103"/>
        <dbReference type="EC" id="3.4.19.13"/>
    </reaction>
</comment>
<feature type="active site" description="Nucleophile" evidence="9">
    <location>
        <position position="412"/>
    </location>
</feature>
<comment type="similarity">
    <text evidence="4">Belongs to the gamma-glutamyltransferase family.</text>
</comment>
<dbReference type="NCBIfam" id="TIGR00066">
    <property type="entry name" value="g_glut_trans"/>
    <property type="match status" value="1"/>
</dbReference>
<comment type="catalytic activity">
    <reaction evidence="2 11">
        <text>glutathione + H2O = L-cysteinylglycine + L-glutamate</text>
        <dbReference type="Rhea" id="RHEA:28807"/>
        <dbReference type="ChEBI" id="CHEBI:15377"/>
        <dbReference type="ChEBI" id="CHEBI:29985"/>
        <dbReference type="ChEBI" id="CHEBI:57925"/>
        <dbReference type="ChEBI" id="CHEBI:61694"/>
        <dbReference type="EC" id="3.4.19.13"/>
    </reaction>
</comment>
<dbReference type="Gene3D" id="1.10.246.130">
    <property type="match status" value="1"/>
</dbReference>
<dbReference type="InterPro" id="IPR000101">
    <property type="entry name" value="GGT_peptidase"/>
</dbReference>
<evidence type="ECO:0000256" key="9">
    <source>
        <dbReference type="PIRSR" id="PIRSR600101-1"/>
    </source>
</evidence>
<proteinExistence type="inferred from homology"/>
<evidence type="ECO:0000256" key="12">
    <source>
        <dbReference type="SAM" id="Phobius"/>
    </source>
</evidence>
<accession>A0A0C9QUN3</accession>
<feature type="binding site" evidence="10">
    <location>
        <begin position="430"/>
        <end position="432"/>
    </location>
    <ligand>
        <name>L-glutamate</name>
        <dbReference type="ChEBI" id="CHEBI:29985"/>
    </ligand>
</feature>
<evidence type="ECO:0000256" key="3">
    <source>
        <dbReference type="ARBA" id="ARBA00005115"/>
    </source>
</evidence>
<dbReference type="InterPro" id="IPR043138">
    <property type="entry name" value="GGT_lsub"/>
</dbReference>
<dbReference type="Pfam" id="PF01019">
    <property type="entry name" value="G_glu_transpept"/>
    <property type="match status" value="1"/>
</dbReference>
<dbReference type="InterPro" id="IPR029055">
    <property type="entry name" value="Ntn_hydrolases_N"/>
</dbReference>
<sequence>MVQERLTAPLLIDGLENISKHSLQRSIARALLALLLATVIAVACVLTFFNQDHNRASLDTYGQFQQENSDIIKAKHGVVAADDERCSDIGTNVLREGGHAVDAAVATALCLGVVNPMSSGLGGGAFMVLRSSTGQTQAFDMRETAPQAASEDMYAKNPLSKKVGPLSMGVPGELAGLHLAWTQHGKLPWKRLVQPATDLASRGFVIKPYLANDIKVSEAAIMADKGLRDVFTVDGKILGTGDVCYNKKLGQTLQAISDFGPEAFYNGSIGKSLVADVQAAGGILTFTDLQNYKVELTDPISAEVMGYTILGMPPPSSGAVGLIFLLNILASYGKPDVVKDIVGLHRTIEALKHMFAERMNLGDPNYVNITDVMSDMLSSKFAEKIRNRIYDNTTFPSEYYEYKYSQLRDNGTSHFCIVDSERNALSMTTTVNWLFGGKMLSPSTGMVLNNEMDDFSIPTDISPDKLPPAPANFIRPNKRPLSSMSPTIVLKDGQLAGVLGGSGGMFIIPAVAQVFINHFIKGMDPLAAVTAPRVFHELIPNVVRYENWTIVDGDHIELSDESKVGLRKLGHELKAMAGGAICQLVVQNLDNPIKVQGSDNQVFYGVLTAVSDPRKDGIPAGF</sequence>
<evidence type="ECO:0000313" key="13">
    <source>
        <dbReference type="EMBL" id="JAG88375.1"/>
    </source>
</evidence>
<dbReference type="GO" id="GO:0036374">
    <property type="term" value="F:glutathione hydrolase activity"/>
    <property type="evidence" value="ECO:0007669"/>
    <property type="project" value="UniProtKB-UniRule"/>
</dbReference>
<evidence type="ECO:0000256" key="7">
    <source>
        <dbReference type="ARBA" id="ARBA00023180"/>
    </source>
</evidence>
<dbReference type="AlphaFoldDB" id="A0A0C9QUN3"/>
<protein>
    <recommendedName>
        <fullName evidence="11">Glutathione hydrolase</fullName>
        <ecNumber evidence="11">2.3.2.2</ecNumber>
        <ecNumber evidence="11">3.4.19.13</ecNumber>
    </recommendedName>
    <alternativeName>
        <fullName evidence="11">Gamma-glutamyltransferase</fullName>
    </alternativeName>
    <alternativeName>
        <fullName evidence="11">Gamma-glutamyltranspeptidase</fullName>
    </alternativeName>
</protein>
<evidence type="ECO:0000256" key="10">
    <source>
        <dbReference type="PIRSR" id="PIRSR600101-2"/>
    </source>
</evidence>
<dbReference type="EC" id="2.3.2.2" evidence="11"/>
<evidence type="ECO:0000256" key="6">
    <source>
        <dbReference type="ARBA" id="ARBA00022801"/>
    </source>
</evidence>
<evidence type="ECO:0000256" key="1">
    <source>
        <dbReference type="ARBA" id="ARBA00001049"/>
    </source>
</evidence>
<dbReference type="FunFam" id="1.10.246.130:FF:000001">
    <property type="entry name" value="Gamma-glutamyltransferase 5 isoform 1"/>
    <property type="match status" value="1"/>
</dbReference>
<dbReference type="GO" id="GO:0016756">
    <property type="term" value="F:glutathione gamma-glutamylcysteinyltransferase activity"/>
    <property type="evidence" value="ECO:0007669"/>
    <property type="project" value="UniProtKB-ARBA"/>
</dbReference>
<feature type="transmembrane region" description="Helical" evidence="12">
    <location>
        <begin position="30"/>
        <end position="49"/>
    </location>
</feature>
<feature type="binding site" evidence="10">
    <location>
        <position position="454"/>
    </location>
    <ligand>
        <name>L-glutamate</name>
        <dbReference type="ChEBI" id="CHEBI:29985"/>
    </ligand>
</feature>
<dbReference type="UniPathway" id="UPA00204"/>
<feature type="binding site" evidence="10">
    <location>
        <begin position="482"/>
        <end position="483"/>
    </location>
    <ligand>
        <name>L-glutamate</name>
        <dbReference type="ChEBI" id="CHEBI:29985"/>
    </ligand>
</feature>
<dbReference type="PANTHER" id="PTHR11686:SF9">
    <property type="entry name" value="RE13973P"/>
    <property type="match status" value="1"/>
</dbReference>
<dbReference type="PANTHER" id="PTHR11686">
    <property type="entry name" value="GAMMA GLUTAMYL TRANSPEPTIDASE"/>
    <property type="match status" value="1"/>
</dbReference>
<feature type="binding site" evidence="10">
    <location>
        <position position="142"/>
    </location>
    <ligand>
        <name>L-glutamate</name>
        <dbReference type="ChEBI" id="CHEBI:29985"/>
    </ligand>
</feature>